<evidence type="ECO:0000256" key="1">
    <source>
        <dbReference type="ARBA" id="ARBA00009437"/>
    </source>
</evidence>
<proteinExistence type="inferred from homology"/>
<name>A0ABW4S013_9RHOB</name>
<comment type="caution">
    <text evidence="6">The sequence shown here is derived from an EMBL/GenBank/DDBJ whole genome shotgun (WGS) entry which is preliminary data.</text>
</comment>
<evidence type="ECO:0000313" key="6">
    <source>
        <dbReference type="EMBL" id="MFD1910905.1"/>
    </source>
</evidence>
<keyword evidence="7" id="KW-1185">Reference proteome</keyword>
<evidence type="ECO:0000256" key="4">
    <source>
        <dbReference type="ARBA" id="ARBA00023163"/>
    </source>
</evidence>
<dbReference type="Gene3D" id="3.40.190.10">
    <property type="entry name" value="Periplasmic binding protein-like II"/>
    <property type="match status" value="2"/>
</dbReference>
<dbReference type="Proteomes" id="UP001597353">
    <property type="component" value="Unassembled WGS sequence"/>
</dbReference>
<dbReference type="Gene3D" id="1.10.10.10">
    <property type="entry name" value="Winged helix-like DNA-binding domain superfamily/Winged helix DNA-binding domain"/>
    <property type="match status" value="1"/>
</dbReference>
<reference evidence="7" key="1">
    <citation type="journal article" date="2019" name="Int. J. Syst. Evol. Microbiol.">
        <title>The Global Catalogue of Microorganisms (GCM) 10K type strain sequencing project: providing services to taxonomists for standard genome sequencing and annotation.</title>
        <authorList>
            <consortium name="The Broad Institute Genomics Platform"/>
            <consortium name="The Broad Institute Genome Sequencing Center for Infectious Disease"/>
            <person name="Wu L."/>
            <person name="Ma J."/>
        </authorList>
    </citation>
    <scope>NUCLEOTIDE SEQUENCE [LARGE SCALE GENOMIC DNA]</scope>
    <source>
        <strain evidence="7">CGMCC 4.7242</strain>
    </source>
</reference>
<keyword evidence="2" id="KW-0805">Transcription regulation</keyword>
<dbReference type="Pfam" id="PF03466">
    <property type="entry name" value="LysR_substrate"/>
    <property type="match status" value="1"/>
</dbReference>
<gene>
    <name evidence="6" type="ORF">ACFSGJ_01590</name>
</gene>
<sequence>MYPPQLRKLDARLLMAFHEIYTERNQTRAAVRCGLTQSAMSQTLLRLREIFDDPLFLRTSAGMIPTERAEMIAPAIREVLMTLGRLVGSAAPFDPRESERCLRIGTYQFATITLAPGLLALFEAQAPLARIRFTHAGPAEAPAMLTRGEIDIAVAPFAEVPPDLCKSLLATGEMVVASRRDWAARHGRLDAAAYFSARHVSIVNQGLLADPLDEYFDNTRHKRRIAITVPHYVTALHLVAESDLLATLPRKPAEWLGNVKVLTLSKPPIALPPITLSLVWHQRSNFDPFLLWVINMIRDNSLRLLTSGSAD</sequence>
<comment type="similarity">
    <text evidence="1">Belongs to the LysR transcriptional regulatory family.</text>
</comment>
<dbReference type="InterPro" id="IPR036390">
    <property type="entry name" value="WH_DNA-bd_sf"/>
</dbReference>
<dbReference type="PANTHER" id="PTHR30118:SF15">
    <property type="entry name" value="TRANSCRIPTIONAL REGULATORY PROTEIN"/>
    <property type="match status" value="1"/>
</dbReference>
<organism evidence="6 7">
    <name type="scientific">Halodurantibacterium flavum</name>
    <dbReference type="NCBI Taxonomy" id="1382802"/>
    <lineage>
        <taxon>Bacteria</taxon>
        <taxon>Pseudomonadati</taxon>
        <taxon>Pseudomonadota</taxon>
        <taxon>Alphaproteobacteria</taxon>
        <taxon>Rhodobacterales</taxon>
        <taxon>Paracoccaceae</taxon>
        <taxon>Halodurantibacterium</taxon>
    </lineage>
</organism>
<dbReference type="CDD" id="cd08417">
    <property type="entry name" value="PBP2_Nitroaromatics_like"/>
    <property type="match status" value="1"/>
</dbReference>
<dbReference type="SUPFAM" id="SSF53850">
    <property type="entry name" value="Periplasmic binding protein-like II"/>
    <property type="match status" value="1"/>
</dbReference>
<evidence type="ECO:0000259" key="5">
    <source>
        <dbReference type="PROSITE" id="PS50931"/>
    </source>
</evidence>
<evidence type="ECO:0000256" key="3">
    <source>
        <dbReference type="ARBA" id="ARBA00023125"/>
    </source>
</evidence>
<dbReference type="InterPro" id="IPR000847">
    <property type="entry name" value="LysR_HTH_N"/>
</dbReference>
<dbReference type="InterPro" id="IPR050389">
    <property type="entry name" value="LysR-type_TF"/>
</dbReference>
<keyword evidence="3" id="KW-0238">DNA-binding</keyword>
<dbReference type="InterPro" id="IPR037402">
    <property type="entry name" value="YidZ_PBP2"/>
</dbReference>
<accession>A0ABW4S013</accession>
<dbReference type="PANTHER" id="PTHR30118">
    <property type="entry name" value="HTH-TYPE TRANSCRIPTIONAL REGULATOR LEUO-RELATED"/>
    <property type="match status" value="1"/>
</dbReference>
<dbReference type="EMBL" id="JBHUGH010000001">
    <property type="protein sequence ID" value="MFD1910905.1"/>
    <property type="molecule type" value="Genomic_DNA"/>
</dbReference>
<dbReference type="RefSeq" id="WP_390258915.1">
    <property type="nucleotide sequence ID" value="NZ_JBHUGH010000001.1"/>
</dbReference>
<dbReference type="InterPro" id="IPR005119">
    <property type="entry name" value="LysR_subst-bd"/>
</dbReference>
<dbReference type="InterPro" id="IPR036388">
    <property type="entry name" value="WH-like_DNA-bd_sf"/>
</dbReference>
<dbReference type="Pfam" id="PF00126">
    <property type="entry name" value="HTH_1"/>
    <property type="match status" value="1"/>
</dbReference>
<feature type="domain" description="HTH lysR-type" evidence="5">
    <location>
        <begin position="9"/>
        <end position="66"/>
    </location>
</feature>
<dbReference type="PROSITE" id="PS50931">
    <property type="entry name" value="HTH_LYSR"/>
    <property type="match status" value="1"/>
</dbReference>
<evidence type="ECO:0000256" key="2">
    <source>
        <dbReference type="ARBA" id="ARBA00023015"/>
    </source>
</evidence>
<evidence type="ECO:0000313" key="7">
    <source>
        <dbReference type="Proteomes" id="UP001597353"/>
    </source>
</evidence>
<dbReference type="SUPFAM" id="SSF46785">
    <property type="entry name" value="Winged helix' DNA-binding domain"/>
    <property type="match status" value="1"/>
</dbReference>
<keyword evidence="4" id="KW-0804">Transcription</keyword>
<protein>
    <submittedName>
        <fullName evidence="6">LysR family transcriptional regulator</fullName>
    </submittedName>
</protein>